<evidence type="ECO:0000256" key="1">
    <source>
        <dbReference type="SAM" id="MobiDB-lite"/>
    </source>
</evidence>
<protein>
    <submittedName>
        <fullName evidence="2">Uncharacterized protein</fullName>
    </submittedName>
</protein>
<name>A0A7R9I7N3_9NEOP</name>
<accession>A0A7R9I7N3</accession>
<dbReference type="AlphaFoldDB" id="A0A7R9I7N3"/>
<proteinExistence type="predicted"/>
<reference evidence="2" key="1">
    <citation type="submission" date="2020-11" db="EMBL/GenBank/DDBJ databases">
        <authorList>
            <person name="Tran Van P."/>
        </authorList>
    </citation>
    <scope>NUCLEOTIDE SEQUENCE</scope>
</reference>
<organism evidence="2">
    <name type="scientific">Timema bartmani</name>
    <dbReference type="NCBI Taxonomy" id="61472"/>
    <lineage>
        <taxon>Eukaryota</taxon>
        <taxon>Metazoa</taxon>
        <taxon>Ecdysozoa</taxon>
        <taxon>Arthropoda</taxon>
        <taxon>Hexapoda</taxon>
        <taxon>Insecta</taxon>
        <taxon>Pterygota</taxon>
        <taxon>Neoptera</taxon>
        <taxon>Polyneoptera</taxon>
        <taxon>Phasmatodea</taxon>
        <taxon>Timematodea</taxon>
        <taxon>Timematoidea</taxon>
        <taxon>Timematidae</taxon>
        <taxon>Timema</taxon>
    </lineage>
</organism>
<feature type="region of interest" description="Disordered" evidence="1">
    <location>
        <begin position="68"/>
        <end position="87"/>
    </location>
</feature>
<dbReference type="EMBL" id="OD577652">
    <property type="protein sequence ID" value="CAD7450710.1"/>
    <property type="molecule type" value="Genomic_DNA"/>
</dbReference>
<gene>
    <name evidence="2" type="ORF">TBIB3V08_LOCUS12980</name>
</gene>
<sequence>MYLKKILTHKDFGRAPLEKLSQVEDTLRIVLPLAATIEELLIRKFAAQQHEMLTPSLENQRTLPMVGKERKVRGCEEKTSSKQFETDKKSFLEQYRQRQKLNNMNHETTQRTLKLAQELEEKGRQSASALQRCECRAKELIQDARTSHRRWSAPPWTGSKTPIDVDARASAARHKAETLARRGLKLTLRRWDPPWV</sequence>
<evidence type="ECO:0000313" key="2">
    <source>
        <dbReference type="EMBL" id="CAD7450710.1"/>
    </source>
</evidence>